<dbReference type="GO" id="GO:0048278">
    <property type="term" value="P:vesicle docking"/>
    <property type="evidence" value="ECO:0000318"/>
    <property type="project" value="GO_Central"/>
</dbReference>
<dbReference type="InterPro" id="IPR059001">
    <property type="entry name" value="STX17_N"/>
</dbReference>
<dbReference type="GO" id="GO:0012505">
    <property type="term" value="C:endomembrane system"/>
    <property type="evidence" value="ECO:0000318"/>
    <property type="project" value="GO_Central"/>
</dbReference>
<name>E9FW19_DAPPU</name>
<sequence>MSKVNSSFRVRIYELPLNRFANVALPQFLGQLQQHESNLNKHIKDKDWDKVRTEQLKGQQVASQLQAALRELEGVGCQLKPEDEKEFENKIRPYRIQALNAVKICKQNLNENFDSCESESEQKQQLMLSQEQILPEEIEVEQQKIQLETYEDLQKDIEELHNLFSEFAQQVHTQGSTVSNIESNVDDALENVKEGQQNLAKAAKFKATMYPVTGALIGTCIGGPVGFLAGLKIGGLAALGGSLLGFASGRGLKKWQESVVNEPAENLTKSQSTPVNLGNTSGSKTVPHSISFSGSHQKETMAIDSKRDDCDRDRLHGHLKNL</sequence>
<gene>
    <name evidence="5" type="ORF">DAPPUDRAFT_220863</name>
</gene>
<evidence type="ECO:0000256" key="3">
    <source>
        <dbReference type="SAM" id="MobiDB-lite"/>
    </source>
</evidence>
<evidence type="ECO:0000256" key="2">
    <source>
        <dbReference type="SAM" id="Coils"/>
    </source>
</evidence>
<evidence type="ECO:0000313" key="6">
    <source>
        <dbReference type="Proteomes" id="UP000000305"/>
    </source>
</evidence>
<dbReference type="SUPFAM" id="SSF47661">
    <property type="entry name" value="t-snare proteins"/>
    <property type="match status" value="1"/>
</dbReference>
<feature type="compositionally biased region" description="Basic and acidic residues" evidence="3">
    <location>
        <begin position="296"/>
        <end position="310"/>
    </location>
</feature>
<keyword evidence="2" id="KW-0175">Coiled coil</keyword>
<dbReference type="FunCoup" id="E9FW19">
    <property type="interactions" value="1632"/>
</dbReference>
<protein>
    <recommendedName>
        <fullName evidence="4">t-SNARE coiled-coil homology domain-containing protein</fullName>
    </recommendedName>
</protein>
<dbReference type="GO" id="GO:0006887">
    <property type="term" value="P:exocytosis"/>
    <property type="evidence" value="ECO:0000318"/>
    <property type="project" value="GO_Central"/>
</dbReference>
<feature type="domain" description="T-SNARE coiled-coil homology" evidence="4">
    <location>
        <begin position="140"/>
        <end position="202"/>
    </location>
</feature>
<dbReference type="KEGG" id="dpx:DAPPUDRAFT_220863"/>
<feature type="compositionally biased region" description="Polar residues" evidence="3">
    <location>
        <begin position="267"/>
        <end position="295"/>
    </location>
</feature>
<dbReference type="InterPro" id="IPR000727">
    <property type="entry name" value="T_SNARE_dom"/>
</dbReference>
<dbReference type="GO" id="GO:0006886">
    <property type="term" value="P:intracellular protein transport"/>
    <property type="evidence" value="ECO:0000318"/>
    <property type="project" value="GO_Central"/>
</dbReference>
<dbReference type="GO" id="GO:0000149">
    <property type="term" value="F:SNARE binding"/>
    <property type="evidence" value="ECO:0000318"/>
    <property type="project" value="GO_Central"/>
</dbReference>
<dbReference type="PhylomeDB" id="E9FW19"/>
<dbReference type="HOGENOM" id="CLU_058244_0_0_1"/>
<evidence type="ECO:0000256" key="1">
    <source>
        <dbReference type="ARBA" id="ARBA00009063"/>
    </source>
</evidence>
<dbReference type="Pfam" id="PF26585">
    <property type="entry name" value="STX17_N"/>
    <property type="match status" value="1"/>
</dbReference>
<organism evidence="5 6">
    <name type="scientific">Daphnia pulex</name>
    <name type="common">Water flea</name>
    <dbReference type="NCBI Taxonomy" id="6669"/>
    <lineage>
        <taxon>Eukaryota</taxon>
        <taxon>Metazoa</taxon>
        <taxon>Ecdysozoa</taxon>
        <taxon>Arthropoda</taxon>
        <taxon>Crustacea</taxon>
        <taxon>Branchiopoda</taxon>
        <taxon>Diplostraca</taxon>
        <taxon>Cladocera</taxon>
        <taxon>Anomopoda</taxon>
        <taxon>Daphniidae</taxon>
        <taxon>Daphnia</taxon>
    </lineage>
</organism>
<dbReference type="Proteomes" id="UP000000305">
    <property type="component" value="Unassembled WGS sequence"/>
</dbReference>
<evidence type="ECO:0000313" key="5">
    <source>
        <dbReference type="EMBL" id="EFX88646.1"/>
    </source>
</evidence>
<accession>E9FW19</accession>
<dbReference type="InParanoid" id="E9FW19"/>
<dbReference type="OrthoDB" id="10035606at2759"/>
<dbReference type="GO" id="GO:0005484">
    <property type="term" value="F:SNAP receptor activity"/>
    <property type="evidence" value="ECO:0000318"/>
    <property type="project" value="GO_Central"/>
</dbReference>
<evidence type="ECO:0000259" key="4">
    <source>
        <dbReference type="PROSITE" id="PS50192"/>
    </source>
</evidence>
<dbReference type="CDD" id="cd15846">
    <property type="entry name" value="SNARE_syntaxin17"/>
    <property type="match status" value="1"/>
</dbReference>
<feature type="region of interest" description="Disordered" evidence="3">
    <location>
        <begin position="264"/>
        <end position="310"/>
    </location>
</feature>
<reference evidence="5 6" key="1">
    <citation type="journal article" date="2011" name="Science">
        <title>The ecoresponsive genome of Daphnia pulex.</title>
        <authorList>
            <person name="Colbourne J.K."/>
            <person name="Pfrender M.E."/>
            <person name="Gilbert D."/>
            <person name="Thomas W.K."/>
            <person name="Tucker A."/>
            <person name="Oakley T.H."/>
            <person name="Tokishita S."/>
            <person name="Aerts A."/>
            <person name="Arnold G.J."/>
            <person name="Basu M.K."/>
            <person name="Bauer D.J."/>
            <person name="Caceres C.E."/>
            <person name="Carmel L."/>
            <person name="Casola C."/>
            <person name="Choi J.H."/>
            <person name="Detter J.C."/>
            <person name="Dong Q."/>
            <person name="Dusheyko S."/>
            <person name="Eads B.D."/>
            <person name="Frohlich T."/>
            <person name="Geiler-Samerotte K.A."/>
            <person name="Gerlach D."/>
            <person name="Hatcher P."/>
            <person name="Jogdeo S."/>
            <person name="Krijgsveld J."/>
            <person name="Kriventseva E.V."/>
            <person name="Kultz D."/>
            <person name="Laforsch C."/>
            <person name="Lindquist E."/>
            <person name="Lopez J."/>
            <person name="Manak J.R."/>
            <person name="Muller J."/>
            <person name="Pangilinan J."/>
            <person name="Patwardhan R.P."/>
            <person name="Pitluck S."/>
            <person name="Pritham E.J."/>
            <person name="Rechtsteiner A."/>
            <person name="Rho M."/>
            <person name="Rogozin I.B."/>
            <person name="Sakarya O."/>
            <person name="Salamov A."/>
            <person name="Schaack S."/>
            <person name="Shapiro H."/>
            <person name="Shiga Y."/>
            <person name="Skalitzky C."/>
            <person name="Smith Z."/>
            <person name="Souvorov A."/>
            <person name="Sung W."/>
            <person name="Tang Z."/>
            <person name="Tsuchiya D."/>
            <person name="Tu H."/>
            <person name="Vos H."/>
            <person name="Wang M."/>
            <person name="Wolf Y.I."/>
            <person name="Yamagata H."/>
            <person name="Yamada T."/>
            <person name="Ye Y."/>
            <person name="Shaw J.R."/>
            <person name="Andrews J."/>
            <person name="Crease T.J."/>
            <person name="Tang H."/>
            <person name="Lucas S.M."/>
            <person name="Robertson H.M."/>
            <person name="Bork P."/>
            <person name="Koonin E.V."/>
            <person name="Zdobnov E.M."/>
            <person name="Grigoriev I.V."/>
            <person name="Lynch M."/>
            <person name="Boore J.L."/>
        </authorList>
    </citation>
    <scope>NUCLEOTIDE SEQUENCE [LARGE SCALE GENOMIC DNA]</scope>
</reference>
<dbReference type="eggNOG" id="KOG0811">
    <property type="taxonomic scope" value="Eukaryota"/>
</dbReference>
<dbReference type="STRING" id="6669.E9FW19"/>
<dbReference type="SUPFAM" id="SSF58038">
    <property type="entry name" value="SNARE fusion complex"/>
    <property type="match status" value="1"/>
</dbReference>
<dbReference type="InterPro" id="IPR010989">
    <property type="entry name" value="SNARE"/>
</dbReference>
<dbReference type="GO" id="GO:0006906">
    <property type="term" value="P:vesicle fusion"/>
    <property type="evidence" value="ECO:0000318"/>
    <property type="project" value="GO_Central"/>
</dbReference>
<dbReference type="AlphaFoldDB" id="E9FW19"/>
<keyword evidence="6" id="KW-1185">Reference proteome</keyword>
<dbReference type="InterPro" id="IPR028676">
    <property type="entry name" value="STX17_SNARE"/>
</dbReference>
<dbReference type="GO" id="GO:0031201">
    <property type="term" value="C:SNARE complex"/>
    <property type="evidence" value="ECO:0000318"/>
    <property type="project" value="GO_Central"/>
</dbReference>
<comment type="similarity">
    <text evidence="1">Belongs to the syntaxin family.</text>
</comment>
<dbReference type="EMBL" id="GL732525">
    <property type="protein sequence ID" value="EFX88646.1"/>
    <property type="molecule type" value="Genomic_DNA"/>
</dbReference>
<dbReference type="PANTHER" id="PTHR19957">
    <property type="entry name" value="SYNTAXIN"/>
    <property type="match status" value="1"/>
</dbReference>
<dbReference type="SMART" id="SM00397">
    <property type="entry name" value="t_SNARE"/>
    <property type="match status" value="1"/>
</dbReference>
<dbReference type="OMA" id="HETCANT"/>
<dbReference type="Gene3D" id="1.20.5.110">
    <property type="match status" value="1"/>
</dbReference>
<dbReference type="PANTHER" id="PTHR19957:SF139">
    <property type="entry name" value="SYNTAXIN-17"/>
    <property type="match status" value="1"/>
</dbReference>
<feature type="coiled-coil region" evidence="2">
    <location>
        <begin position="106"/>
        <end position="198"/>
    </location>
</feature>
<dbReference type="GO" id="GO:0000421">
    <property type="term" value="C:autophagosome membrane"/>
    <property type="evidence" value="ECO:0000318"/>
    <property type="project" value="GO_Central"/>
</dbReference>
<dbReference type="GO" id="GO:0005886">
    <property type="term" value="C:plasma membrane"/>
    <property type="evidence" value="ECO:0000318"/>
    <property type="project" value="GO_Central"/>
</dbReference>
<dbReference type="PROSITE" id="PS50192">
    <property type="entry name" value="T_SNARE"/>
    <property type="match status" value="1"/>
</dbReference>
<proteinExistence type="inferred from homology"/>
<dbReference type="InterPro" id="IPR045242">
    <property type="entry name" value="Syntaxin"/>
</dbReference>